<dbReference type="Proteomes" id="UP000013966">
    <property type="component" value="Chromosome 1"/>
</dbReference>
<sequence length="38" mass="4250">MCCRISVQSETSEEAIQARQAFGLKQIIESQDSAKEYA</sequence>
<dbReference type="AlphaFoldDB" id="R4WF41"/>
<dbReference type="STRING" id="758793.BRPE64_ACDS02750"/>
<keyword evidence="2" id="KW-1185">Reference proteome</keyword>
<reference evidence="1 2" key="2">
    <citation type="journal article" date="2018" name="Int. J. Syst. Evol. Microbiol.">
        <title>Burkholderia insecticola sp. nov., a gut symbiotic bacterium of the bean bug Riptortus pedestris.</title>
        <authorList>
            <person name="Takeshita K."/>
            <person name="Tamaki H."/>
            <person name="Ohbayashi T."/>
            <person name="Meng X.-Y."/>
            <person name="Sone T."/>
            <person name="Mitani Y."/>
            <person name="Peeters C."/>
            <person name="Kikuchi Y."/>
            <person name="Vandamme P."/>
        </authorList>
    </citation>
    <scope>NUCLEOTIDE SEQUENCE [LARGE SCALE GENOMIC DNA]</scope>
    <source>
        <strain evidence="1">RPE64</strain>
    </source>
</reference>
<protein>
    <submittedName>
        <fullName evidence="1">Uncharacterized protein</fullName>
    </submittedName>
</protein>
<name>R4WF41_9BURK</name>
<reference evidence="1 2" key="1">
    <citation type="journal article" date="2013" name="Genome Announc.">
        <title>Complete Genome Sequence of Burkholderia sp. Strain RPE64, Bacterial Symbiont of the Bean Bug Riptortus pedestris.</title>
        <authorList>
            <person name="Shibata T.F."/>
            <person name="Maeda T."/>
            <person name="Nikoh N."/>
            <person name="Yamaguchi K."/>
            <person name="Oshima K."/>
            <person name="Hattori M."/>
            <person name="Nishiyama T."/>
            <person name="Hasebe M."/>
            <person name="Fukatsu T."/>
            <person name="Kikuchi Y."/>
            <person name="Shigenobu S."/>
        </authorList>
    </citation>
    <scope>NUCLEOTIDE SEQUENCE [LARGE SCALE GENOMIC DNA]</scope>
</reference>
<proteinExistence type="predicted"/>
<gene>
    <name evidence="1" type="ORF">BRPE64_ACDS02750</name>
</gene>
<accession>R4WF41</accession>
<dbReference type="HOGENOM" id="CLU_3325499_0_0_4"/>
<evidence type="ECO:0000313" key="2">
    <source>
        <dbReference type="Proteomes" id="UP000013966"/>
    </source>
</evidence>
<dbReference type="EMBL" id="AP013058">
    <property type="protein sequence ID" value="BAN22029.1"/>
    <property type="molecule type" value="Genomic_DNA"/>
</dbReference>
<evidence type="ECO:0000313" key="1">
    <source>
        <dbReference type="EMBL" id="BAN22029.1"/>
    </source>
</evidence>
<dbReference type="KEGG" id="buo:BRPE64_ACDS02750"/>
<organism evidence="1 2">
    <name type="scientific">Caballeronia insecticola</name>
    <dbReference type="NCBI Taxonomy" id="758793"/>
    <lineage>
        <taxon>Bacteria</taxon>
        <taxon>Pseudomonadati</taxon>
        <taxon>Pseudomonadota</taxon>
        <taxon>Betaproteobacteria</taxon>
        <taxon>Burkholderiales</taxon>
        <taxon>Burkholderiaceae</taxon>
        <taxon>Caballeronia</taxon>
    </lineage>
</organism>